<dbReference type="PROSITE" id="PS50005">
    <property type="entry name" value="TPR"/>
    <property type="match status" value="1"/>
</dbReference>
<feature type="repeat" description="TPR" evidence="4">
    <location>
        <begin position="385"/>
        <end position="418"/>
    </location>
</feature>
<proteinExistence type="inferred from homology"/>
<evidence type="ECO:0000256" key="1">
    <source>
        <dbReference type="ARBA" id="ARBA00022737"/>
    </source>
</evidence>
<dbReference type="PANTHER" id="PTHR16193">
    <property type="entry name" value="TETRATRICOPEPTIDE REPEAT PROTEIN 27"/>
    <property type="match status" value="1"/>
</dbReference>
<dbReference type="InterPro" id="IPR044244">
    <property type="entry name" value="TTC27/Emw1"/>
</dbReference>
<dbReference type="Proteomes" id="UP000031668">
    <property type="component" value="Unassembled WGS sequence"/>
</dbReference>
<reference evidence="5 6" key="1">
    <citation type="journal article" date="2014" name="Genome Biol. Evol.">
        <title>The genome of the myxosporean Thelohanellus kitauei shows adaptations to nutrient acquisition within its fish host.</title>
        <authorList>
            <person name="Yang Y."/>
            <person name="Xiong J."/>
            <person name="Zhou Z."/>
            <person name="Huo F."/>
            <person name="Miao W."/>
            <person name="Ran C."/>
            <person name="Liu Y."/>
            <person name="Zhang J."/>
            <person name="Feng J."/>
            <person name="Wang M."/>
            <person name="Wang M."/>
            <person name="Wang L."/>
            <person name="Yao B."/>
        </authorList>
    </citation>
    <scope>NUCLEOTIDE SEQUENCE [LARGE SCALE GENOMIC DNA]</scope>
    <source>
        <strain evidence="5">Wuqing</strain>
    </source>
</reference>
<dbReference type="AlphaFoldDB" id="A0A0C2MMV7"/>
<dbReference type="OrthoDB" id="1936594at2759"/>
<dbReference type="EMBL" id="JWZT01003741">
    <property type="protein sequence ID" value="KII65680.1"/>
    <property type="molecule type" value="Genomic_DNA"/>
</dbReference>
<gene>
    <name evidence="5" type="ORF">RF11_16089</name>
</gene>
<accession>A0A0C2MMV7</accession>
<evidence type="ECO:0000256" key="3">
    <source>
        <dbReference type="ARBA" id="ARBA00024020"/>
    </source>
</evidence>
<evidence type="ECO:0000256" key="2">
    <source>
        <dbReference type="ARBA" id="ARBA00022803"/>
    </source>
</evidence>
<sequence>MLGNREYLLKFREIKNIEKKIKSTDFYHFSQFCLEHFYINNFCGPLTDPHEILNMFGLSPESLEKIESFCRLKLSEVGDDIRSITHYPFMLWIATICLKLEANTLDQNVHQLLILLVWSQLFDSPISSLKDSVFQRVEFLLSHIKSEESSERNSILIMCLQSYLLFKEFDMYEELIQCISGDLGIKVKLTGILGKRTKYQIKALPQLALNVHLEDSYLKEESENVSLPEDVVLDDDTLLPKIHLSIDNPLPSLSVCHQSFLLLICYYKINSLPIDDLTHEELLPYINSILESPKSYTVARNALYYRSLFERSSRRKLERTLQQLEELLADTYFQIRCVKSALDQYTELKAYDELVKCYIACGRREKYAECVDNFVKALNINSLQPKTWYNLGCAYLQLKQDAKAASAFKSCCHLEPSNFKSWTNLASIFIAQNSYQTAYIAVQNAISCNFDSEQIWLMYAHVSNHSKLILADIKQNTYLQIYDASFVLL</sequence>
<dbReference type="Gene3D" id="1.25.40.10">
    <property type="entry name" value="Tetratricopeptide repeat domain"/>
    <property type="match status" value="1"/>
</dbReference>
<evidence type="ECO:0000313" key="6">
    <source>
        <dbReference type="Proteomes" id="UP000031668"/>
    </source>
</evidence>
<protein>
    <submittedName>
        <fullName evidence="5">Tetratricopeptide repeat protein 27</fullName>
    </submittedName>
</protein>
<dbReference type="PANTHER" id="PTHR16193:SF0">
    <property type="entry name" value="TETRATRICOPEPTIDE REPEAT PROTEIN 27"/>
    <property type="match status" value="1"/>
</dbReference>
<evidence type="ECO:0000313" key="5">
    <source>
        <dbReference type="EMBL" id="KII65680.1"/>
    </source>
</evidence>
<comment type="similarity">
    <text evidence="3">Belongs to the TTC27 family.</text>
</comment>
<dbReference type="InterPro" id="IPR011990">
    <property type="entry name" value="TPR-like_helical_dom_sf"/>
</dbReference>
<dbReference type="SUPFAM" id="SSF48452">
    <property type="entry name" value="TPR-like"/>
    <property type="match status" value="1"/>
</dbReference>
<organism evidence="5 6">
    <name type="scientific">Thelohanellus kitauei</name>
    <name type="common">Myxosporean</name>
    <dbReference type="NCBI Taxonomy" id="669202"/>
    <lineage>
        <taxon>Eukaryota</taxon>
        <taxon>Metazoa</taxon>
        <taxon>Cnidaria</taxon>
        <taxon>Myxozoa</taxon>
        <taxon>Myxosporea</taxon>
        <taxon>Bivalvulida</taxon>
        <taxon>Platysporina</taxon>
        <taxon>Myxobolidae</taxon>
        <taxon>Thelohanellus</taxon>
    </lineage>
</organism>
<evidence type="ECO:0000256" key="4">
    <source>
        <dbReference type="PROSITE-ProRule" id="PRU00339"/>
    </source>
</evidence>
<keyword evidence="6" id="KW-1185">Reference proteome</keyword>
<comment type="caution">
    <text evidence="5">The sequence shown here is derived from an EMBL/GenBank/DDBJ whole genome shotgun (WGS) entry which is preliminary data.</text>
</comment>
<name>A0A0C2MMV7_THEKT</name>
<dbReference type="Pfam" id="PF13181">
    <property type="entry name" value="TPR_8"/>
    <property type="match status" value="1"/>
</dbReference>
<dbReference type="SMART" id="SM00028">
    <property type="entry name" value="TPR"/>
    <property type="match status" value="2"/>
</dbReference>
<keyword evidence="2 4" id="KW-0802">TPR repeat</keyword>
<keyword evidence="1" id="KW-0677">Repeat</keyword>
<dbReference type="InterPro" id="IPR019734">
    <property type="entry name" value="TPR_rpt"/>
</dbReference>